<reference evidence="2 3" key="1">
    <citation type="submission" date="2024-09" db="EMBL/GenBank/DDBJ databases">
        <authorList>
            <person name="Sun Q."/>
            <person name="Mori K."/>
        </authorList>
    </citation>
    <scope>NUCLEOTIDE SEQUENCE [LARGE SCALE GENOMIC DNA]</scope>
    <source>
        <strain evidence="2 3">JCM 1334</strain>
    </source>
</reference>
<dbReference type="SUPFAM" id="SSF69572">
    <property type="entry name" value="Activating enzymes of the ubiquitin-like proteins"/>
    <property type="match status" value="1"/>
</dbReference>
<dbReference type="Proteomes" id="UP001589702">
    <property type="component" value="Unassembled WGS sequence"/>
</dbReference>
<sequence>MADNGGAKRGFRPLRLRDSVLVFNRDCRMQFICTMELRVLEYDVSPFVIELIPLLDGSNSVERIESILEGSAGFTRTSLENVLAIMEAERLLDLYPQPDHSGEDRFERQERLFQEFASTFALANSPSQLQEKLRTSKVVVVGVGGTGTWLLQSLVAAGIGRIEIFDPDIVELTNLNRQVLYQPGDLGLAKVDAAADRFRSINENLQIITNRRRVVAAADLESALGDASLVVGCADEPDVLVISDVIAEAATEARVPHIVGGAYGGNLGVPGISIIPGQTVCWQCIRSQTMNDHNRSDFLPLKGRARSGGSTAAISGLVANLTAWEAMRILLGLPLALSGQVRELDLFTLDWRVRKLARLPDCSCEALQ</sequence>
<evidence type="ECO:0000313" key="2">
    <source>
        <dbReference type="EMBL" id="MFB9819030.1"/>
    </source>
</evidence>
<keyword evidence="3" id="KW-1185">Reference proteome</keyword>
<dbReference type="InterPro" id="IPR035985">
    <property type="entry name" value="Ubiquitin-activating_enz"/>
</dbReference>
<dbReference type="Pfam" id="PF00899">
    <property type="entry name" value="ThiF"/>
    <property type="match status" value="1"/>
</dbReference>
<dbReference type="EMBL" id="JBHMBC010000007">
    <property type="protein sequence ID" value="MFB9819030.1"/>
    <property type="molecule type" value="Genomic_DNA"/>
</dbReference>
<comment type="caution">
    <text evidence="2">The sequence shown here is derived from an EMBL/GenBank/DDBJ whole genome shotgun (WGS) entry which is preliminary data.</text>
</comment>
<name>A0ABV5XW96_ARTRM</name>
<dbReference type="InterPro" id="IPR000594">
    <property type="entry name" value="ThiF_NAD_FAD-bd"/>
</dbReference>
<protein>
    <submittedName>
        <fullName evidence="2">ThiF family adenylyltransferase</fullName>
    </submittedName>
</protein>
<evidence type="ECO:0000313" key="3">
    <source>
        <dbReference type="Proteomes" id="UP001589702"/>
    </source>
</evidence>
<feature type="domain" description="THIF-type NAD/FAD binding fold" evidence="1">
    <location>
        <begin position="122"/>
        <end position="364"/>
    </location>
</feature>
<dbReference type="RefSeq" id="WP_234748306.1">
    <property type="nucleotide sequence ID" value="NZ_BAAAWN010000001.1"/>
</dbReference>
<dbReference type="PANTHER" id="PTHR10953:SF102">
    <property type="entry name" value="ADENYLYLTRANSFERASE AND SULFURTRANSFERASE MOCS3"/>
    <property type="match status" value="1"/>
</dbReference>
<proteinExistence type="predicted"/>
<dbReference type="InterPro" id="IPR045886">
    <property type="entry name" value="ThiF/MoeB/HesA"/>
</dbReference>
<evidence type="ECO:0000259" key="1">
    <source>
        <dbReference type="Pfam" id="PF00899"/>
    </source>
</evidence>
<accession>A0ABV5XW96</accession>
<dbReference type="Gene3D" id="3.40.50.720">
    <property type="entry name" value="NAD(P)-binding Rossmann-like Domain"/>
    <property type="match status" value="1"/>
</dbReference>
<dbReference type="GO" id="GO:0016779">
    <property type="term" value="F:nucleotidyltransferase activity"/>
    <property type="evidence" value="ECO:0007669"/>
    <property type="project" value="UniProtKB-KW"/>
</dbReference>
<gene>
    <name evidence="2" type="ORF">ACFFP1_05895</name>
</gene>
<keyword evidence="2" id="KW-0808">Transferase</keyword>
<keyword evidence="2" id="KW-0548">Nucleotidyltransferase</keyword>
<organism evidence="2 3">
    <name type="scientific">Arthrobacter ramosus</name>
    <dbReference type="NCBI Taxonomy" id="1672"/>
    <lineage>
        <taxon>Bacteria</taxon>
        <taxon>Bacillati</taxon>
        <taxon>Actinomycetota</taxon>
        <taxon>Actinomycetes</taxon>
        <taxon>Micrococcales</taxon>
        <taxon>Micrococcaceae</taxon>
        <taxon>Arthrobacter</taxon>
    </lineage>
</organism>
<dbReference type="PANTHER" id="PTHR10953">
    <property type="entry name" value="UBIQUITIN-ACTIVATING ENZYME E1"/>
    <property type="match status" value="1"/>
</dbReference>